<sequence length="77" mass="8930">MEKLDQIDGPPHEEDGDYPQCPHGPWPCPYKQLWPMFQEYGDDYVGHLPVCNLCVQWSQVKQLIKIADALKLLRYSG</sequence>
<feature type="region of interest" description="Disordered" evidence="1">
    <location>
        <begin position="1"/>
        <end position="20"/>
    </location>
</feature>
<gene>
    <name evidence="2" type="ORF">S03H2_01547</name>
</gene>
<accession>X1DJ60</accession>
<comment type="caution">
    <text evidence="2">The sequence shown here is derived from an EMBL/GenBank/DDBJ whole genome shotgun (WGS) entry which is preliminary data.</text>
</comment>
<reference evidence="2" key="1">
    <citation type="journal article" date="2014" name="Front. Microbiol.">
        <title>High frequency of phylogenetically diverse reductive dehalogenase-homologous genes in deep subseafloor sedimentary metagenomes.</title>
        <authorList>
            <person name="Kawai M."/>
            <person name="Futagami T."/>
            <person name="Toyoda A."/>
            <person name="Takaki Y."/>
            <person name="Nishi S."/>
            <person name="Hori S."/>
            <person name="Arai W."/>
            <person name="Tsubouchi T."/>
            <person name="Morono Y."/>
            <person name="Uchiyama I."/>
            <person name="Ito T."/>
            <person name="Fujiyama A."/>
            <person name="Inagaki F."/>
            <person name="Takami H."/>
        </authorList>
    </citation>
    <scope>NUCLEOTIDE SEQUENCE</scope>
    <source>
        <strain evidence="2">Expedition CK06-06</strain>
    </source>
</reference>
<name>X1DJ60_9ZZZZ</name>
<dbReference type="EMBL" id="BARU01000460">
    <property type="protein sequence ID" value="GAH20936.1"/>
    <property type="molecule type" value="Genomic_DNA"/>
</dbReference>
<dbReference type="AlphaFoldDB" id="X1DJ60"/>
<feature type="compositionally biased region" description="Basic and acidic residues" evidence="1">
    <location>
        <begin position="1"/>
        <end position="13"/>
    </location>
</feature>
<protein>
    <submittedName>
        <fullName evidence="2">Uncharacterized protein</fullName>
    </submittedName>
</protein>
<evidence type="ECO:0000256" key="1">
    <source>
        <dbReference type="SAM" id="MobiDB-lite"/>
    </source>
</evidence>
<proteinExistence type="predicted"/>
<evidence type="ECO:0000313" key="2">
    <source>
        <dbReference type="EMBL" id="GAH20936.1"/>
    </source>
</evidence>
<organism evidence="2">
    <name type="scientific">marine sediment metagenome</name>
    <dbReference type="NCBI Taxonomy" id="412755"/>
    <lineage>
        <taxon>unclassified sequences</taxon>
        <taxon>metagenomes</taxon>
        <taxon>ecological metagenomes</taxon>
    </lineage>
</organism>